<reference evidence="1 2" key="1">
    <citation type="journal article" date="2012" name="PLoS Pathog.">
        <title>Diverse lifestyles and strategies of plant pathogenesis encoded in the genomes of eighteen Dothideomycetes fungi.</title>
        <authorList>
            <person name="Ohm R.A."/>
            <person name="Feau N."/>
            <person name="Henrissat B."/>
            <person name="Schoch C.L."/>
            <person name="Horwitz B.A."/>
            <person name="Barry K.W."/>
            <person name="Condon B.J."/>
            <person name="Copeland A.C."/>
            <person name="Dhillon B."/>
            <person name="Glaser F."/>
            <person name="Hesse C.N."/>
            <person name="Kosti I."/>
            <person name="LaButti K."/>
            <person name="Lindquist E.A."/>
            <person name="Lucas S."/>
            <person name="Salamov A.A."/>
            <person name="Bradshaw R.E."/>
            <person name="Ciuffetti L."/>
            <person name="Hamelin R.C."/>
            <person name="Kema G.H.J."/>
            <person name="Lawrence C."/>
            <person name="Scott J.A."/>
            <person name="Spatafora J.W."/>
            <person name="Turgeon B.G."/>
            <person name="de Wit P.J.G.M."/>
            <person name="Zhong S."/>
            <person name="Goodwin S.B."/>
            <person name="Grigoriev I.V."/>
        </authorList>
    </citation>
    <scope>NUCLEOTIDE SEQUENCE [LARGE SCALE GENOMIC DNA]</scope>
    <source>
        <strain evidence="1 2">UAMH 10762</strain>
    </source>
</reference>
<evidence type="ECO:0000313" key="2">
    <source>
        <dbReference type="Proteomes" id="UP000011761"/>
    </source>
</evidence>
<dbReference type="OrthoDB" id="195446at2759"/>
<feature type="non-terminal residue" evidence="1">
    <location>
        <position position="207"/>
    </location>
</feature>
<keyword evidence="2" id="KW-1185">Reference proteome</keyword>
<dbReference type="PANTHER" id="PTHR10039:SF15">
    <property type="entry name" value="NACHT DOMAIN-CONTAINING PROTEIN"/>
    <property type="match status" value="1"/>
</dbReference>
<dbReference type="GeneID" id="19115423"/>
<dbReference type="EMBL" id="KB445557">
    <property type="protein sequence ID" value="EMC95051.1"/>
    <property type="molecule type" value="Genomic_DNA"/>
</dbReference>
<feature type="non-terminal residue" evidence="1">
    <location>
        <position position="1"/>
    </location>
</feature>
<dbReference type="AlphaFoldDB" id="M2MEQ1"/>
<dbReference type="OMA" id="WARHAKP"/>
<dbReference type="Proteomes" id="UP000011761">
    <property type="component" value="Unassembled WGS sequence"/>
</dbReference>
<gene>
    <name evidence="1" type="ORF">BAUCODRAFT_55205</name>
</gene>
<sequence length="207" mass="23736">FLLAKLHMDSLTTTLTRKTLKSALQKLRDAQEPSESPYDAAYATTLQRIEEQPENIVRMAKQTRAWVTYAPLGVEELQHALAIEDDTEDIDLDNVLALEDIFSACAGLLTTLESDLSSCGMPSRRSVHLVHFTAQEYLHRTLDEWFPGAYLKMTRDCFTYLSYTTFSSRLCVKWRVEKYRAYPFHGYAASIWGHLAHEIEDKHNAKT</sequence>
<dbReference type="eggNOG" id="KOG4177">
    <property type="taxonomic scope" value="Eukaryota"/>
</dbReference>
<dbReference type="RefSeq" id="XP_007677517.1">
    <property type="nucleotide sequence ID" value="XM_007679327.1"/>
</dbReference>
<protein>
    <recommendedName>
        <fullName evidence="3">NWD NACHT-NTPase N-terminal domain-containing protein</fullName>
    </recommendedName>
</protein>
<proteinExistence type="predicted"/>
<name>M2MEQ1_BAUPA</name>
<dbReference type="PANTHER" id="PTHR10039">
    <property type="entry name" value="AMELOGENIN"/>
    <property type="match status" value="1"/>
</dbReference>
<evidence type="ECO:0000313" key="1">
    <source>
        <dbReference type="EMBL" id="EMC95051.1"/>
    </source>
</evidence>
<organism evidence="1 2">
    <name type="scientific">Baudoinia panamericana (strain UAMH 10762)</name>
    <name type="common">Angels' share fungus</name>
    <name type="synonym">Baudoinia compniacensis (strain UAMH 10762)</name>
    <dbReference type="NCBI Taxonomy" id="717646"/>
    <lineage>
        <taxon>Eukaryota</taxon>
        <taxon>Fungi</taxon>
        <taxon>Dikarya</taxon>
        <taxon>Ascomycota</taxon>
        <taxon>Pezizomycotina</taxon>
        <taxon>Dothideomycetes</taxon>
        <taxon>Dothideomycetidae</taxon>
        <taxon>Mycosphaerellales</taxon>
        <taxon>Teratosphaeriaceae</taxon>
        <taxon>Baudoinia</taxon>
    </lineage>
</organism>
<evidence type="ECO:0008006" key="3">
    <source>
        <dbReference type="Google" id="ProtNLM"/>
    </source>
</evidence>
<accession>M2MEQ1</accession>
<dbReference type="KEGG" id="bcom:BAUCODRAFT_55205"/>
<dbReference type="HOGENOM" id="CLU_119821_0_0_1"/>